<keyword evidence="2" id="KW-0233">DNA recombination</keyword>
<evidence type="ECO:0000256" key="1">
    <source>
        <dbReference type="ARBA" id="ARBA00023125"/>
    </source>
</evidence>
<accession>A0A918XQ87</accession>
<evidence type="ECO:0000259" key="3">
    <source>
        <dbReference type="PROSITE" id="PS51736"/>
    </source>
</evidence>
<dbReference type="PROSITE" id="PS51736">
    <property type="entry name" value="RECOMBINASES_3"/>
    <property type="match status" value="1"/>
</dbReference>
<dbReference type="GO" id="GO:0000150">
    <property type="term" value="F:DNA strand exchange activity"/>
    <property type="evidence" value="ECO:0007669"/>
    <property type="project" value="InterPro"/>
</dbReference>
<dbReference type="PANTHER" id="PTHR30461:SF2">
    <property type="entry name" value="SERINE RECOMBINASE PINE-RELATED"/>
    <property type="match status" value="1"/>
</dbReference>
<organism evidence="4 5">
    <name type="scientific">Thalassobaculum fulvum</name>
    <dbReference type="NCBI Taxonomy" id="1633335"/>
    <lineage>
        <taxon>Bacteria</taxon>
        <taxon>Pseudomonadati</taxon>
        <taxon>Pseudomonadota</taxon>
        <taxon>Alphaproteobacteria</taxon>
        <taxon>Rhodospirillales</taxon>
        <taxon>Thalassobaculaceae</taxon>
        <taxon>Thalassobaculum</taxon>
    </lineage>
</organism>
<keyword evidence="5" id="KW-1185">Reference proteome</keyword>
<dbReference type="Pfam" id="PF00239">
    <property type="entry name" value="Resolvase"/>
    <property type="match status" value="1"/>
</dbReference>
<evidence type="ECO:0000256" key="2">
    <source>
        <dbReference type="ARBA" id="ARBA00023172"/>
    </source>
</evidence>
<dbReference type="InterPro" id="IPR050639">
    <property type="entry name" value="SSR_resolvase"/>
</dbReference>
<dbReference type="InterPro" id="IPR006119">
    <property type="entry name" value="Resolv_N"/>
</dbReference>
<dbReference type="SMART" id="SM00857">
    <property type="entry name" value="Resolvase"/>
    <property type="match status" value="1"/>
</dbReference>
<protein>
    <submittedName>
        <fullName evidence="4">Resolvase</fullName>
    </submittedName>
</protein>
<proteinExistence type="predicted"/>
<dbReference type="CDD" id="cd03768">
    <property type="entry name" value="SR_ResInv"/>
    <property type="match status" value="1"/>
</dbReference>
<dbReference type="Gene3D" id="3.40.50.1390">
    <property type="entry name" value="Resolvase, N-terminal catalytic domain"/>
    <property type="match status" value="1"/>
</dbReference>
<evidence type="ECO:0000313" key="4">
    <source>
        <dbReference type="EMBL" id="GHD46513.1"/>
    </source>
</evidence>
<comment type="caution">
    <text evidence="4">The sequence shown here is derived from an EMBL/GenBank/DDBJ whole genome shotgun (WGS) entry which is preliminary data.</text>
</comment>
<evidence type="ECO:0000313" key="5">
    <source>
        <dbReference type="Proteomes" id="UP000630353"/>
    </source>
</evidence>
<dbReference type="InterPro" id="IPR036162">
    <property type="entry name" value="Resolvase-like_N_sf"/>
</dbReference>
<reference evidence="4" key="2">
    <citation type="submission" date="2020-09" db="EMBL/GenBank/DDBJ databases">
        <authorList>
            <person name="Sun Q."/>
            <person name="Kim S."/>
        </authorList>
    </citation>
    <scope>NUCLEOTIDE SEQUENCE</scope>
    <source>
        <strain evidence="4">KCTC 42651</strain>
    </source>
</reference>
<dbReference type="Proteomes" id="UP000630353">
    <property type="component" value="Unassembled WGS sequence"/>
</dbReference>
<dbReference type="RefSeq" id="WP_229836640.1">
    <property type="nucleotide sequence ID" value="NZ_BMZS01000003.1"/>
</dbReference>
<feature type="domain" description="Resolvase/invertase-type recombinase catalytic" evidence="3">
    <location>
        <begin position="2"/>
        <end position="142"/>
    </location>
</feature>
<dbReference type="PANTHER" id="PTHR30461">
    <property type="entry name" value="DNA-INVERTASE FROM LAMBDOID PROPHAGE"/>
    <property type="match status" value="1"/>
</dbReference>
<reference evidence="4" key="1">
    <citation type="journal article" date="2014" name="Int. J. Syst. Evol. Microbiol.">
        <title>Complete genome sequence of Corynebacterium casei LMG S-19264T (=DSM 44701T), isolated from a smear-ripened cheese.</title>
        <authorList>
            <consortium name="US DOE Joint Genome Institute (JGI-PGF)"/>
            <person name="Walter F."/>
            <person name="Albersmeier A."/>
            <person name="Kalinowski J."/>
            <person name="Ruckert C."/>
        </authorList>
    </citation>
    <scope>NUCLEOTIDE SEQUENCE</scope>
    <source>
        <strain evidence="4">KCTC 42651</strain>
    </source>
</reference>
<dbReference type="GO" id="GO:0003677">
    <property type="term" value="F:DNA binding"/>
    <property type="evidence" value="ECO:0007669"/>
    <property type="project" value="UniProtKB-KW"/>
</dbReference>
<name>A0A918XQ87_9PROT</name>
<gene>
    <name evidence="4" type="ORF">GCM10017083_15700</name>
</gene>
<dbReference type="SUPFAM" id="SSF53041">
    <property type="entry name" value="Resolvase-like"/>
    <property type="match status" value="1"/>
</dbReference>
<dbReference type="EMBL" id="BMZS01000003">
    <property type="protein sequence ID" value="GHD46513.1"/>
    <property type="molecule type" value="Genomic_DNA"/>
</dbReference>
<keyword evidence="1" id="KW-0238">DNA-binding</keyword>
<sequence>MKAIAYYRVSTDQQGRSGLGIDAQRYKVQVFLGDDFPPVAEFVEIESGGSSGRPELRKAIAEARRRSLPLVVAKIDRLARDVGLFMSILDQGVDVRFAELPELPTGAAGRFMLQQFAAVAELERGLIAERTSAALQAAKARGKRLGGYRGGRKPDHRLAAAARRAKADAFAADMGETVRSAVDLVGGLRPAARWLNEQGYSAPSGGARWTAEAVRRVVARAEELCRD</sequence>
<dbReference type="AlphaFoldDB" id="A0A918XQ87"/>